<gene>
    <name evidence="1" type="ORF">RHMOL_Rhmol06G0295400</name>
</gene>
<reference evidence="1" key="1">
    <citation type="submission" date="2022-02" db="EMBL/GenBank/DDBJ databases">
        <title>Plant Genome Project.</title>
        <authorList>
            <person name="Zhang R.-G."/>
        </authorList>
    </citation>
    <scope>NUCLEOTIDE SEQUENCE</scope>
    <source>
        <strain evidence="1">AT1</strain>
    </source>
</reference>
<name>A0ACC0NJ06_RHOML</name>
<evidence type="ECO:0000313" key="1">
    <source>
        <dbReference type="EMBL" id="KAI8552789.1"/>
    </source>
</evidence>
<proteinExistence type="predicted"/>
<sequence length="151" mass="16108">MVPKLEAIRGGGGSIKVGTTGTIGALISRELDSTKSATQPTIATLVPIAAATTAAAAKRPIPRTSLDEASSSSSTINKKSPETLRKTEHYRKTHKVPMLVSDSMSLDRTPRRDKPNKSGSYIVEIVDIKCGSRTANRLKKLSFSKLTETVA</sequence>
<accession>A0ACC0NJ06</accession>
<comment type="caution">
    <text evidence="1">The sequence shown here is derived from an EMBL/GenBank/DDBJ whole genome shotgun (WGS) entry which is preliminary data.</text>
</comment>
<dbReference type="EMBL" id="CM046393">
    <property type="protein sequence ID" value="KAI8552789.1"/>
    <property type="molecule type" value="Genomic_DNA"/>
</dbReference>
<keyword evidence="2" id="KW-1185">Reference proteome</keyword>
<protein>
    <submittedName>
        <fullName evidence="1">Uncharacterized protein</fullName>
    </submittedName>
</protein>
<dbReference type="Proteomes" id="UP001062846">
    <property type="component" value="Chromosome 6"/>
</dbReference>
<organism evidence="1 2">
    <name type="scientific">Rhododendron molle</name>
    <name type="common">Chinese azalea</name>
    <name type="synonym">Azalea mollis</name>
    <dbReference type="NCBI Taxonomy" id="49168"/>
    <lineage>
        <taxon>Eukaryota</taxon>
        <taxon>Viridiplantae</taxon>
        <taxon>Streptophyta</taxon>
        <taxon>Embryophyta</taxon>
        <taxon>Tracheophyta</taxon>
        <taxon>Spermatophyta</taxon>
        <taxon>Magnoliopsida</taxon>
        <taxon>eudicotyledons</taxon>
        <taxon>Gunneridae</taxon>
        <taxon>Pentapetalae</taxon>
        <taxon>asterids</taxon>
        <taxon>Ericales</taxon>
        <taxon>Ericaceae</taxon>
        <taxon>Ericoideae</taxon>
        <taxon>Rhodoreae</taxon>
        <taxon>Rhododendron</taxon>
    </lineage>
</organism>
<evidence type="ECO:0000313" key="2">
    <source>
        <dbReference type="Proteomes" id="UP001062846"/>
    </source>
</evidence>